<keyword evidence="2" id="KW-1185">Reference proteome</keyword>
<sequence length="194" mass="20234">MLTDEKINLLARVARTPNPNASREGARALEASSDRSILLLAAASYGSKPSDEATVPTGFDPHAAVLFEAIVEGAYLVATADGIFDDEERGAFERIVTAACGGSVPQRHVADLVADLADQLAEDGLESRLSRLGVGLARKEHAEEVLRIAALIAQVSDDVSDVERALLEKLAAACKLGDGAVDAALDEVKSALAS</sequence>
<dbReference type="InterPro" id="IPR029024">
    <property type="entry name" value="TerB-like"/>
</dbReference>
<name>A0A0K1QB63_9BACT</name>
<dbReference type="EMBL" id="CP012333">
    <property type="protein sequence ID" value="AKV02973.1"/>
    <property type="molecule type" value="Genomic_DNA"/>
</dbReference>
<proteinExistence type="predicted"/>
<evidence type="ECO:0008006" key="3">
    <source>
        <dbReference type="Google" id="ProtNLM"/>
    </source>
</evidence>
<dbReference type="KEGG" id="llu:AKJ09_09636"/>
<dbReference type="SUPFAM" id="SSF158682">
    <property type="entry name" value="TerB-like"/>
    <property type="match status" value="1"/>
</dbReference>
<evidence type="ECO:0000313" key="2">
    <source>
        <dbReference type="Proteomes" id="UP000064967"/>
    </source>
</evidence>
<organism evidence="1 2">
    <name type="scientific">Labilithrix luteola</name>
    <dbReference type="NCBI Taxonomy" id="1391654"/>
    <lineage>
        <taxon>Bacteria</taxon>
        <taxon>Pseudomonadati</taxon>
        <taxon>Myxococcota</taxon>
        <taxon>Polyangia</taxon>
        <taxon>Polyangiales</taxon>
        <taxon>Labilitrichaceae</taxon>
        <taxon>Labilithrix</taxon>
    </lineage>
</organism>
<dbReference type="STRING" id="1391654.AKJ09_09636"/>
<dbReference type="Proteomes" id="UP000064967">
    <property type="component" value="Chromosome"/>
</dbReference>
<reference evidence="1 2" key="1">
    <citation type="submission" date="2015-08" db="EMBL/GenBank/DDBJ databases">
        <authorList>
            <person name="Babu N.S."/>
            <person name="Beckwith C.J."/>
            <person name="Beseler K.G."/>
            <person name="Brison A."/>
            <person name="Carone J.V."/>
            <person name="Caskin T.P."/>
            <person name="Diamond M."/>
            <person name="Durham M.E."/>
            <person name="Foxe J.M."/>
            <person name="Go M."/>
            <person name="Henderson B.A."/>
            <person name="Jones I.B."/>
            <person name="McGettigan J.A."/>
            <person name="Micheletti S.J."/>
            <person name="Nasrallah M.E."/>
            <person name="Ortiz D."/>
            <person name="Piller C.R."/>
            <person name="Privatt S.R."/>
            <person name="Schneider S.L."/>
            <person name="Sharp S."/>
            <person name="Smith T.C."/>
            <person name="Stanton J.D."/>
            <person name="Ullery H.E."/>
            <person name="Wilson R.J."/>
            <person name="Serrano M.G."/>
            <person name="Buck G."/>
            <person name="Lee V."/>
            <person name="Wang Y."/>
            <person name="Carvalho R."/>
            <person name="Voegtly L."/>
            <person name="Shi R."/>
            <person name="Duckworth R."/>
            <person name="Johnson A."/>
            <person name="Loviza R."/>
            <person name="Walstead R."/>
            <person name="Shah Z."/>
            <person name="Kiflezghi M."/>
            <person name="Wade K."/>
            <person name="Ball S.L."/>
            <person name="Bradley K.W."/>
            <person name="Asai D.J."/>
            <person name="Bowman C.A."/>
            <person name="Russell D.A."/>
            <person name="Pope W.H."/>
            <person name="Jacobs-Sera D."/>
            <person name="Hendrix R.W."/>
            <person name="Hatfull G.F."/>
        </authorList>
    </citation>
    <scope>NUCLEOTIDE SEQUENCE [LARGE SCALE GENOMIC DNA]</scope>
    <source>
        <strain evidence="1 2">DSM 27648</strain>
    </source>
</reference>
<protein>
    <recommendedName>
        <fullName evidence="3">Co-chaperone DjlA N-terminal domain-containing protein</fullName>
    </recommendedName>
</protein>
<dbReference type="RefSeq" id="WP_146653817.1">
    <property type="nucleotide sequence ID" value="NZ_CP012333.1"/>
</dbReference>
<dbReference type="CDD" id="cd07176">
    <property type="entry name" value="terB"/>
    <property type="match status" value="1"/>
</dbReference>
<dbReference type="OrthoDB" id="5509669at2"/>
<gene>
    <name evidence="1" type="ORF">AKJ09_09636</name>
</gene>
<dbReference type="AlphaFoldDB" id="A0A0K1QB63"/>
<dbReference type="Gene3D" id="1.10.3680.10">
    <property type="entry name" value="TerB-like"/>
    <property type="match status" value="1"/>
</dbReference>
<accession>A0A0K1QB63</accession>
<evidence type="ECO:0000313" key="1">
    <source>
        <dbReference type="EMBL" id="AKV02973.1"/>
    </source>
</evidence>